<proteinExistence type="predicted"/>
<protein>
    <submittedName>
        <fullName evidence="2">Uncharacterized protein</fullName>
    </submittedName>
</protein>
<dbReference type="Proteomes" id="UP001056730">
    <property type="component" value="Chromosome"/>
</dbReference>
<gene>
    <name evidence="2" type="ORF">LMK00_08830</name>
</gene>
<feature type="compositionally biased region" description="Basic residues" evidence="1">
    <location>
        <begin position="117"/>
        <end position="127"/>
    </location>
</feature>
<evidence type="ECO:0000313" key="2">
    <source>
        <dbReference type="EMBL" id="USJ19928.1"/>
    </source>
</evidence>
<reference evidence="2" key="1">
    <citation type="journal article" date="2022" name="Front. Microbiol.">
        <title>Feed Insects as a Reservoir of Granadaene-Producing Lactococci.</title>
        <authorList>
            <person name="Neuzil-Bunesova V."/>
            <person name="Ramirez Garcia A."/>
            <person name="Modrackova N."/>
            <person name="Makovska M."/>
            <person name="Sabolova M."/>
            <person name="Sproer C."/>
            <person name="Bunk B."/>
            <person name="Blom J."/>
            <person name="Schwab C."/>
        </authorList>
    </citation>
    <scope>NUCLEOTIDE SEQUENCE</scope>
    <source>
        <strain evidence="2">I4/6O</strain>
    </source>
</reference>
<dbReference type="AlphaFoldDB" id="A0A9Q9D674"/>
<name>A0A9Q9D674_9LACT</name>
<sequence>MYEIKISDLRSLARFGNATVKLDQQFNYTIAEIKRDGIYIPHQAIVAKRFAEVKVRESFASVFKNIQTVKQGKVLIAERRDGKLVASFQYERKLKEQQSKERKVTHKKPSKEIIRVTKVKKSKQVKR</sequence>
<organism evidence="2 3">
    <name type="scientific">Lactococcus formosensis</name>
    <dbReference type="NCBI Taxonomy" id="1281486"/>
    <lineage>
        <taxon>Bacteria</taxon>
        <taxon>Bacillati</taxon>
        <taxon>Bacillota</taxon>
        <taxon>Bacilli</taxon>
        <taxon>Lactobacillales</taxon>
        <taxon>Streptococcaceae</taxon>
        <taxon>Lactococcus</taxon>
    </lineage>
</organism>
<accession>A0A9Q9D674</accession>
<feature type="region of interest" description="Disordered" evidence="1">
    <location>
        <begin position="97"/>
        <end position="127"/>
    </location>
</feature>
<evidence type="ECO:0000313" key="3">
    <source>
        <dbReference type="Proteomes" id="UP001056730"/>
    </source>
</evidence>
<dbReference type="KEGG" id="lfo:LMK00_08830"/>
<evidence type="ECO:0000256" key="1">
    <source>
        <dbReference type="SAM" id="MobiDB-lite"/>
    </source>
</evidence>
<dbReference type="EMBL" id="CP086395">
    <property type="protein sequence ID" value="USJ19928.1"/>
    <property type="molecule type" value="Genomic_DNA"/>
</dbReference>
<dbReference type="RefSeq" id="WP_165719934.1">
    <property type="nucleotide sequence ID" value="NZ_CP086395.1"/>
</dbReference>